<keyword evidence="3" id="KW-1185">Reference proteome</keyword>
<evidence type="ECO:0000313" key="3">
    <source>
        <dbReference type="Proteomes" id="UP000499080"/>
    </source>
</evidence>
<dbReference type="Proteomes" id="UP000499080">
    <property type="component" value="Unassembled WGS sequence"/>
</dbReference>
<feature type="region of interest" description="Disordered" evidence="1">
    <location>
        <begin position="41"/>
        <end position="80"/>
    </location>
</feature>
<evidence type="ECO:0000313" key="2">
    <source>
        <dbReference type="EMBL" id="GBN14322.1"/>
    </source>
</evidence>
<sequence>MARTTPEFALPSPSSLTTPTRWRLTTMCDLARSKIHTVESGFEPGVLQPRSHDFATRPPRPSWQLQASWHPQTTVLDRPL</sequence>
<dbReference type="EMBL" id="BGPR01005889">
    <property type="protein sequence ID" value="GBN14322.1"/>
    <property type="molecule type" value="Genomic_DNA"/>
</dbReference>
<accession>A0A4Y2LI99</accession>
<feature type="compositionally biased region" description="Polar residues" evidence="1">
    <location>
        <begin position="63"/>
        <end position="80"/>
    </location>
</feature>
<organism evidence="2 3">
    <name type="scientific">Araneus ventricosus</name>
    <name type="common">Orbweaver spider</name>
    <name type="synonym">Epeira ventricosa</name>
    <dbReference type="NCBI Taxonomy" id="182803"/>
    <lineage>
        <taxon>Eukaryota</taxon>
        <taxon>Metazoa</taxon>
        <taxon>Ecdysozoa</taxon>
        <taxon>Arthropoda</taxon>
        <taxon>Chelicerata</taxon>
        <taxon>Arachnida</taxon>
        <taxon>Araneae</taxon>
        <taxon>Araneomorphae</taxon>
        <taxon>Entelegynae</taxon>
        <taxon>Araneoidea</taxon>
        <taxon>Araneidae</taxon>
        <taxon>Araneus</taxon>
    </lineage>
</organism>
<protein>
    <submittedName>
        <fullName evidence="2">Uncharacterized protein</fullName>
    </submittedName>
</protein>
<gene>
    <name evidence="2" type="ORF">AVEN_208793_1</name>
</gene>
<reference evidence="2 3" key="1">
    <citation type="journal article" date="2019" name="Sci. Rep.">
        <title>Orb-weaving spider Araneus ventricosus genome elucidates the spidroin gene catalogue.</title>
        <authorList>
            <person name="Kono N."/>
            <person name="Nakamura H."/>
            <person name="Ohtoshi R."/>
            <person name="Moran D.A.P."/>
            <person name="Shinohara A."/>
            <person name="Yoshida Y."/>
            <person name="Fujiwara M."/>
            <person name="Mori M."/>
            <person name="Tomita M."/>
            <person name="Arakawa K."/>
        </authorList>
    </citation>
    <scope>NUCLEOTIDE SEQUENCE [LARGE SCALE GENOMIC DNA]</scope>
</reference>
<dbReference type="AlphaFoldDB" id="A0A4Y2LI99"/>
<evidence type="ECO:0000256" key="1">
    <source>
        <dbReference type="SAM" id="MobiDB-lite"/>
    </source>
</evidence>
<comment type="caution">
    <text evidence="2">The sequence shown here is derived from an EMBL/GenBank/DDBJ whole genome shotgun (WGS) entry which is preliminary data.</text>
</comment>
<proteinExistence type="predicted"/>
<name>A0A4Y2LI99_ARAVE</name>